<keyword evidence="5" id="KW-0969">Cilium</keyword>
<reference evidence="5" key="1">
    <citation type="submission" date="2014-05" db="EMBL/GenBank/DDBJ databases">
        <title>The transcriptome of the halophilic microalga Tetraselmis sp. GSL018 isolated from the Great Salt Lake, Utah.</title>
        <authorList>
            <person name="Jinkerson R.E."/>
            <person name="D'Adamo S."/>
            <person name="Posewitz M.C."/>
        </authorList>
    </citation>
    <scope>NUCLEOTIDE SEQUENCE</scope>
    <source>
        <strain evidence="5">GSL018</strain>
    </source>
</reference>
<dbReference type="GO" id="GO:0005634">
    <property type="term" value="C:nucleus"/>
    <property type="evidence" value="ECO:0007669"/>
    <property type="project" value="UniProtKB-SubCell"/>
</dbReference>
<proteinExistence type="inferred from homology"/>
<feature type="coiled-coil region" evidence="4">
    <location>
        <begin position="63"/>
        <end position="93"/>
    </location>
</feature>
<organism evidence="5">
    <name type="scientific">Tetraselmis sp. GSL018</name>
    <dbReference type="NCBI Taxonomy" id="582737"/>
    <lineage>
        <taxon>Eukaryota</taxon>
        <taxon>Viridiplantae</taxon>
        <taxon>Chlorophyta</taxon>
        <taxon>core chlorophytes</taxon>
        <taxon>Chlorodendrophyceae</taxon>
        <taxon>Chlorodendrales</taxon>
        <taxon>Chlorodendraceae</taxon>
        <taxon>Tetraselmis</taxon>
    </lineage>
</organism>
<dbReference type="PRINTS" id="PR02028">
    <property type="entry name" value="CMYCBINDINGP"/>
</dbReference>
<dbReference type="SUPFAM" id="SSF161256">
    <property type="entry name" value="RILP dimerisation region"/>
    <property type="match status" value="1"/>
</dbReference>
<feature type="non-terminal residue" evidence="5">
    <location>
        <position position="1"/>
    </location>
</feature>
<evidence type="ECO:0000256" key="4">
    <source>
        <dbReference type="SAM" id="Coils"/>
    </source>
</evidence>
<name>A0A061R4L9_9CHLO</name>
<gene>
    <name evidence="5" type="ORF">TSPGSL018_15937</name>
</gene>
<comment type="similarity">
    <text evidence="2">Belongs to the AMY1 family.</text>
</comment>
<sequence length="95" mass="10796">HLFKRHILKPSMAETKKESFRKYLESAGVIDALTKVLVSLYEEPNKPNDAVSTIVQLLGGPSAEEYNSLLAERDELKERLQRAEEELAQIKGEEQ</sequence>
<keyword evidence="5" id="KW-0966">Cell projection</keyword>
<evidence type="ECO:0000256" key="3">
    <source>
        <dbReference type="ARBA" id="ARBA00023242"/>
    </source>
</evidence>
<dbReference type="GO" id="GO:0003713">
    <property type="term" value="F:transcription coactivator activity"/>
    <property type="evidence" value="ECO:0007669"/>
    <property type="project" value="InterPro"/>
</dbReference>
<dbReference type="PANTHER" id="PTHR13168:SF0">
    <property type="entry name" value="C-MYC-BINDING PROTEIN"/>
    <property type="match status" value="1"/>
</dbReference>
<dbReference type="PANTHER" id="PTHR13168">
    <property type="entry name" value="ASSOCIATE OF C-MYC AMY-1"/>
    <property type="match status" value="1"/>
</dbReference>
<dbReference type="AlphaFoldDB" id="A0A061R4L9"/>
<keyword evidence="4" id="KW-0175">Coiled coil</keyword>
<comment type="subcellular location">
    <subcellularLocation>
        <location evidence="1">Nucleus</location>
    </subcellularLocation>
</comment>
<dbReference type="InterPro" id="IPR026060">
    <property type="entry name" value="AMY1"/>
</dbReference>
<keyword evidence="3" id="KW-0539">Nucleus</keyword>
<accession>A0A061R4L9</accession>
<evidence type="ECO:0000313" key="5">
    <source>
        <dbReference type="EMBL" id="JAC65486.1"/>
    </source>
</evidence>
<keyword evidence="5" id="KW-0282">Flagellum</keyword>
<evidence type="ECO:0000256" key="1">
    <source>
        <dbReference type="ARBA" id="ARBA00004123"/>
    </source>
</evidence>
<protein>
    <submittedName>
        <fullName evidence="5">Flagellar associated protein</fullName>
    </submittedName>
</protein>
<dbReference type="EMBL" id="GBEZ01021249">
    <property type="protein sequence ID" value="JAC65486.1"/>
    <property type="molecule type" value="Transcribed_RNA"/>
</dbReference>
<evidence type="ECO:0000256" key="2">
    <source>
        <dbReference type="ARBA" id="ARBA00009389"/>
    </source>
</evidence>